<sequence>MQTPHEELVFVPYETQLVPARFIARRDRFICDAQLEEEPCYTNNPQKKRKTQISVKAELEARKVVAHCVNPGRMEAFILPCARIWLEPNTNPKRRCAYTWELLEYLTEHGEEVICGTNTQRPNHIVKAVLEARVLRGLDNFTELRSEHTVPRDATWASDTQTTSTLGWGNERAQASATGKTKNVLSKVETKPLNAGTSKTKAESQHRMDFWLLDPDGVQHWLEVKNCHMVYDCGYGYFPDSVSERAVKHLKKLTALVASGHRATVLFVVQRADVVHGVRPSDFHDPTFARTCREAGAAGVCFRAIKVKCSVRGSAVLGELPVDLDPYDCTRVAEQWELNRGHTGWIRSASGQLVANNHFAHHKKPKQGKKQSEAKEVSLPSVPNEQGPDFAGAGSKVVVPIDDSAAGKPSKYFIK</sequence>
<evidence type="ECO:0000259" key="3">
    <source>
        <dbReference type="Pfam" id="PF17746"/>
    </source>
</evidence>
<dbReference type="Pfam" id="PF17746">
    <property type="entry name" value="SfsA_N"/>
    <property type="match status" value="1"/>
</dbReference>
<proteinExistence type="predicted"/>
<dbReference type="InterPro" id="IPR041465">
    <property type="entry name" value="SfsA_N"/>
</dbReference>
<comment type="caution">
    <text evidence="4">The sequence shown here is derived from an EMBL/GenBank/DDBJ whole genome shotgun (WGS) entry which is preliminary data.</text>
</comment>
<name>A0AAE0FHC6_9CHLO</name>
<evidence type="ECO:0000313" key="4">
    <source>
        <dbReference type="EMBL" id="KAK3259856.1"/>
    </source>
</evidence>
<dbReference type="PANTHER" id="PTHR30545">
    <property type="entry name" value="SUGAR FERMENTATION STIMULATION PROTEIN A"/>
    <property type="match status" value="1"/>
</dbReference>
<dbReference type="Proteomes" id="UP001190700">
    <property type="component" value="Unassembled WGS sequence"/>
</dbReference>
<organism evidence="4 5">
    <name type="scientific">Cymbomonas tetramitiformis</name>
    <dbReference type="NCBI Taxonomy" id="36881"/>
    <lineage>
        <taxon>Eukaryota</taxon>
        <taxon>Viridiplantae</taxon>
        <taxon>Chlorophyta</taxon>
        <taxon>Pyramimonadophyceae</taxon>
        <taxon>Pyramimonadales</taxon>
        <taxon>Pyramimonadaceae</taxon>
        <taxon>Cymbomonas</taxon>
    </lineage>
</organism>
<feature type="domain" description="SfsA N-terminal OB" evidence="3">
    <location>
        <begin position="23"/>
        <end position="105"/>
    </location>
</feature>
<dbReference type="EMBL" id="LGRX02018423">
    <property type="protein sequence ID" value="KAK3259856.1"/>
    <property type="molecule type" value="Genomic_DNA"/>
</dbReference>
<dbReference type="InterPro" id="IPR040452">
    <property type="entry name" value="SfsA_C"/>
</dbReference>
<gene>
    <name evidence="4" type="ORF">CYMTET_31162</name>
</gene>
<keyword evidence="5" id="KW-1185">Reference proteome</keyword>
<protein>
    <recommendedName>
        <fullName evidence="6">Sugar fermentation stimulation protein C-terminal domain-containing protein</fullName>
    </recommendedName>
</protein>
<evidence type="ECO:0000313" key="5">
    <source>
        <dbReference type="Proteomes" id="UP001190700"/>
    </source>
</evidence>
<dbReference type="Gene3D" id="3.40.1350.60">
    <property type="match status" value="1"/>
</dbReference>
<dbReference type="AlphaFoldDB" id="A0AAE0FHC6"/>
<evidence type="ECO:0008006" key="6">
    <source>
        <dbReference type="Google" id="ProtNLM"/>
    </source>
</evidence>
<evidence type="ECO:0000256" key="1">
    <source>
        <dbReference type="SAM" id="MobiDB-lite"/>
    </source>
</evidence>
<accession>A0AAE0FHC6</accession>
<evidence type="ECO:0000259" key="2">
    <source>
        <dbReference type="Pfam" id="PF03749"/>
    </source>
</evidence>
<dbReference type="Pfam" id="PF03749">
    <property type="entry name" value="SfsA"/>
    <property type="match status" value="1"/>
</dbReference>
<reference evidence="4 5" key="1">
    <citation type="journal article" date="2015" name="Genome Biol. Evol.">
        <title>Comparative Genomics of a Bacterivorous Green Alga Reveals Evolutionary Causalities and Consequences of Phago-Mixotrophic Mode of Nutrition.</title>
        <authorList>
            <person name="Burns J.A."/>
            <person name="Paasch A."/>
            <person name="Narechania A."/>
            <person name="Kim E."/>
        </authorList>
    </citation>
    <scope>NUCLEOTIDE SEQUENCE [LARGE SCALE GENOMIC DNA]</scope>
    <source>
        <strain evidence="4 5">PLY_AMNH</strain>
    </source>
</reference>
<dbReference type="InterPro" id="IPR005224">
    <property type="entry name" value="SfsA"/>
</dbReference>
<dbReference type="CDD" id="cd22359">
    <property type="entry name" value="SfsA-like_bacterial"/>
    <property type="match status" value="1"/>
</dbReference>
<dbReference type="GO" id="GO:0003677">
    <property type="term" value="F:DNA binding"/>
    <property type="evidence" value="ECO:0007669"/>
    <property type="project" value="InterPro"/>
</dbReference>
<dbReference type="Gene3D" id="2.40.50.580">
    <property type="match status" value="1"/>
</dbReference>
<feature type="region of interest" description="Disordered" evidence="1">
    <location>
        <begin position="361"/>
        <end position="395"/>
    </location>
</feature>
<feature type="domain" description="Sugar fermentation stimulation protein C-terminal" evidence="2">
    <location>
        <begin position="199"/>
        <end position="310"/>
    </location>
</feature>
<dbReference type="PANTHER" id="PTHR30545:SF2">
    <property type="entry name" value="SUGAR FERMENTATION STIMULATION PROTEIN A"/>
    <property type="match status" value="1"/>
</dbReference>